<dbReference type="AlphaFoldDB" id="A0A6A5ZXG2"/>
<reference evidence="7" key="1">
    <citation type="journal article" date="2020" name="Stud. Mycol.">
        <title>101 Dothideomycetes genomes: a test case for predicting lifestyles and emergence of pathogens.</title>
        <authorList>
            <person name="Haridas S."/>
            <person name="Albert R."/>
            <person name="Binder M."/>
            <person name="Bloem J."/>
            <person name="Labutti K."/>
            <person name="Salamov A."/>
            <person name="Andreopoulos B."/>
            <person name="Baker S."/>
            <person name="Barry K."/>
            <person name="Bills G."/>
            <person name="Bluhm B."/>
            <person name="Cannon C."/>
            <person name="Castanera R."/>
            <person name="Culley D."/>
            <person name="Daum C."/>
            <person name="Ezra D."/>
            <person name="Gonzalez J."/>
            <person name="Henrissat B."/>
            <person name="Kuo A."/>
            <person name="Liang C."/>
            <person name="Lipzen A."/>
            <person name="Lutzoni F."/>
            <person name="Magnuson J."/>
            <person name="Mondo S."/>
            <person name="Nolan M."/>
            <person name="Ohm R."/>
            <person name="Pangilinan J."/>
            <person name="Park H.-J."/>
            <person name="Ramirez L."/>
            <person name="Alfaro M."/>
            <person name="Sun H."/>
            <person name="Tritt A."/>
            <person name="Yoshinaga Y."/>
            <person name="Zwiers L.-H."/>
            <person name="Turgeon B."/>
            <person name="Goodwin S."/>
            <person name="Spatafora J."/>
            <person name="Crous P."/>
            <person name="Grigoriev I."/>
        </authorList>
    </citation>
    <scope>NUCLEOTIDE SEQUENCE</scope>
    <source>
        <strain evidence="7">CBS 627.86</strain>
    </source>
</reference>
<dbReference type="Pfam" id="PF00082">
    <property type="entry name" value="Peptidase_S8"/>
    <property type="match status" value="1"/>
</dbReference>
<proteinExistence type="inferred from homology"/>
<accession>A0A6A5ZXG2</accession>
<dbReference type="InterPro" id="IPR023828">
    <property type="entry name" value="Peptidase_S8_Ser-AS"/>
</dbReference>
<evidence type="ECO:0000313" key="7">
    <source>
        <dbReference type="EMBL" id="KAF2123078.1"/>
    </source>
</evidence>
<dbReference type="InterPro" id="IPR000209">
    <property type="entry name" value="Peptidase_S8/S53_dom"/>
</dbReference>
<keyword evidence="2" id="KW-0645">Protease</keyword>
<dbReference type="InterPro" id="IPR036852">
    <property type="entry name" value="Peptidase_S8/S53_dom_sf"/>
</dbReference>
<comment type="similarity">
    <text evidence="1">Belongs to the peptidase S8 family.</text>
</comment>
<gene>
    <name evidence="7" type="ORF">BDV96DRAFT_561929</name>
</gene>
<dbReference type="PANTHER" id="PTHR43806:SF11">
    <property type="entry name" value="CEREVISIN-RELATED"/>
    <property type="match status" value="1"/>
</dbReference>
<feature type="domain" description="Peptidase S8/S53" evidence="6">
    <location>
        <begin position="91"/>
        <end position="221"/>
    </location>
</feature>
<dbReference type="GO" id="GO:0004252">
    <property type="term" value="F:serine-type endopeptidase activity"/>
    <property type="evidence" value="ECO:0007669"/>
    <property type="project" value="InterPro"/>
</dbReference>
<dbReference type="PROSITE" id="PS00138">
    <property type="entry name" value="SUBTILASE_SER"/>
    <property type="match status" value="1"/>
</dbReference>
<dbReference type="SUPFAM" id="SSF52743">
    <property type="entry name" value="Subtilisin-like"/>
    <property type="match status" value="1"/>
</dbReference>
<dbReference type="Gene3D" id="3.40.50.200">
    <property type="entry name" value="Peptidase S8/S53 domain"/>
    <property type="match status" value="1"/>
</dbReference>
<dbReference type="InterPro" id="IPR050131">
    <property type="entry name" value="Peptidase_S8_subtilisin-like"/>
</dbReference>
<protein>
    <submittedName>
        <fullName evidence="7">Peptidase S8/S53 domain-containing protein</fullName>
    </submittedName>
</protein>
<evidence type="ECO:0000256" key="4">
    <source>
        <dbReference type="ARBA" id="ARBA00022825"/>
    </source>
</evidence>
<dbReference type="OrthoDB" id="1896086at2759"/>
<organism evidence="7 8">
    <name type="scientific">Lophiotrema nucula</name>
    <dbReference type="NCBI Taxonomy" id="690887"/>
    <lineage>
        <taxon>Eukaryota</taxon>
        <taxon>Fungi</taxon>
        <taxon>Dikarya</taxon>
        <taxon>Ascomycota</taxon>
        <taxon>Pezizomycotina</taxon>
        <taxon>Dothideomycetes</taxon>
        <taxon>Pleosporomycetidae</taxon>
        <taxon>Pleosporales</taxon>
        <taxon>Lophiotremataceae</taxon>
        <taxon>Lophiotrema</taxon>
    </lineage>
</organism>
<dbReference type="CDD" id="cd00306">
    <property type="entry name" value="Peptidases_S8_S53"/>
    <property type="match status" value="1"/>
</dbReference>
<keyword evidence="3" id="KW-0378">Hydrolase</keyword>
<evidence type="ECO:0000259" key="6">
    <source>
        <dbReference type="Pfam" id="PF00082"/>
    </source>
</evidence>
<sequence>MVASKAVGHWGTAKDATLVPVQITPLNSDVVDAFNVVFHDILRRKYMTDIPPEAVVVMSTGIDNRHPSGERKGFTRDEAERLFLGQGLTSSMQRVLDQGVPIVLASGNYGDQPNRDVIDLMPQVLENDDFPIINVGATTLEGKPWLYTQGKGSQDGTQLTVYAVGENVDVHNHVDGDGIKASGTSYAAPAVAGIIAIHMNYEPWGSGKTGIDKVKEIKKWLRTDESSWERVKPDDPNMEVKMIWTGADKAAHDQANGVTPTQPTPAPAPPVPENEGQTLVVGLQQDAIPNCITTTSGGGLPITSCTDGPDYLNHYFFYRLDHITEVDSLCKTPLLDYVDRFQPEQGDTRDEKLFENPTWPSGQWPLTLNGEQFTYMNDGQTAGALWKGDRRIDCVGDLTHHGELDLRLTLSLRTRANIEKTLNRMSGAFTA</sequence>
<feature type="region of interest" description="Disordered" evidence="5">
    <location>
        <begin position="253"/>
        <end position="272"/>
    </location>
</feature>
<dbReference type="GO" id="GO:0006508">
    <property type="term" value="P:proteolysis"/>
    <property type="evidence" value="ECO:0007669"/>
    <property type="project" value="UniProtKB-KW"/>
</dbReference>
<evidence type="ECO:0000256" key="3">
    <source>
        <dbReference type="ARBA" id="ARBA00022801"/>
    </source>
</evidence>
<dbReference type="EMBL" id="ML977310">
    <property type="protein sequence ID" value="KAF2123078.1"/>
    <property type="molecule type" value="Genomic_DNA"/>
</dbReference>
<evidence type="ECO:0000256" key="1">
    <source>
        <dbReference type="ARBA" id="ARBA00011073"/>
    </source>
</evidence>
<dbReference type="Proteomes" id="UP000799770">
    <property type="component" value="Unassembled WGS sequence"/>
</dbReference>
<evidence type="ECO:0000313" key="8">
    <source>
        <dbReference type="Proteomes" id="UP000799770"/>
    </source>
</evidence>
<feature type="compositionally biased region" description="Pro residues" evidence="5">
    <location>
        <begin position="262"/>
        <end position="272"/>
    </location>
</feature>
<dbReference type="PANTHER" id="PTHR43806">
    <property type="entry name" value="PEPTIDASE S8"/>
    <property type="match status" value="1"/>
</dbReference>
<keyword evidence="8" id="KW-1185">Reference proteome</keyword>
<name>A0A6A5ZXG2_9PLEO</name>
<keyword evidence="4" id="KW-0720">Serine protease</keyword>
<evidence type="ECO:0000256" key="5">
    <source>
        <dbReference type="SAM" id="MobiDB-lite"/>
    </source>
</evidence>
<evidence type="ECO:0000256" key="2">
    <source>
        <dbReference type="ARBA" id="ARBA00022670"/>
    </source>
</evidence>